<dbReference type="Proteomes" id="UP000272942">
    <property type="component" value="Unassembled WGS sequence"/>
</dbReference>
<dbReference type="OrthoDB" id="444255at2759"/>
<sequence length="122" mass="13755">MNCQSVPVHLQLDPCGFCTPLARLISSYLDFFDLFLARIEVHTDSRGDHIRIGVVDEGSDSETGTQLSYTLDDIFPLTTCRYMGLNLPCPRNAHGVLSHLYGADFMRPIKLCDLKSGYWIRT</sequence>
<reference evidence="1 2" key="1">
    <citation type="submission" date="2018-11" db="EMBL/GenBank/DDBJ databases">
        <authorList>
            <consortium name="Pathogen Informatics"/>
        </authorList>
    </citation>
    <scope>NUCLEOTIDE SEQUENCE [LARGE SCALE GENOMIC DNA]</scope>
    <source>
        <strain evidence="1 2">Egypt</strain>
    </source>
</reference>
<evidence type="ECO:0000313" key="2">
    <source>
        <dbReference type="Proteomes" id="UP000272942"/>
    </source>
</evidence>
<accession>A0A3P8IEI9</accession>
<name>A0A3P8IEI9_9TREM</name>
<organism evidence="1 2">
    <name type="scientific">Echinostoma caproni</name>
    <dbReference type="NCBI Taxonomy" id="27848"/>
    <lineage>
        <taxon>Eukaryota</taxon>
        <taxon>Metazoa</taxon>
        <taxon>Spiralia</taxon>
        <taxon>Lophotrochozoa</taxon>
        <taxon>Platyhelminthes</taxon>
        <taxon>Trematoda</taxon>
        <taxon>Digenea</taxon>
        <taxon>Plagiorchiida</taxon>
        <taxon>Echinostomata</taxon>
        <taxon>Echinostomatoidea</taxon>
        <taxon>Echinostomatidae</taxon>
        <taxon>Echinostoma</taxon>
    </lineage>
</organism>
<proteinExistence type="predicted"/>
<dbReference type="AlphaFoldDB" id="A0A3P8IEI9"/>
<protein>
    <submittedName>
        <fullName evidence="1">Uncharacterized protein</fullName>
    </submittedName>
</protein>
<dbReference type="EMBL" id="UZAN01049410">
    <property type="protein sequence ID" value="VDP87365.1"/>
    <property type="molecule type" value="Genomic_DNA"/>
</dbReference>
<keyword evidence="2" id="KW-1185">Reference proteome</keyword>
<gene>
    <name evidence="1" type="ORF">ECPE_LOCUS10631</name>
</gene>
<evidence type="ECO:0000313" key="1">
    <source>
        <dbReference type="EMBL" id="VDP87365.1"/>
    </source>
</evidence>